<feature type="region of interest" description="Disordered" evidence="1">
    <location>
        <begin position="1"/>
        <end position="50"/>
    </location>
</feature>
<evidence type="ECO:0000256" key="1">
    <source>
        <dbReference type="SAM" id="MobiDB-lite"/>
    </source>
</evidence>
<reference evidence="2" key="2">
    <citation type="submission" date="2020-06" db="EMBL/GenBank/DDBJ databases">
        <title>Helianthus annuus Genome sequencing and assembly Release 2.</title>
        <authorList>
            <person name="Gouzy J."/>
            <person name="Langlade N."/>
            <person name="Munos S."/>
        </authorList>
    </citation>
    <scope>NUCLEOTIDE SEQUENCE</scope>
    <source>
        <tissue evidence="2">Leaves</tissue>
    </source>
</reference>
<reference evidence="2" key="1">
    <citation type="journal article" date="2017" name="Nature">
        <title>The sunflower genome provides insights into oil metabolism, flowering and Asterid evolution.</title>
        <authorList>
            <person name="Badouin H."/>
            <person name="Gouzy J."/>
            <person name="Grassa C.J."/>
            <person name="Murat F."/>
            <person name="Staton S.E."/>
            <person name="Cottret L."/>
            <person name="Lelandais-Briere C."/>
            <person name="Owens G.L."/>
            <person name="Carrere S."/>
            <person name="Mayjonade B."/>
            <person name="Legrand L."/>
            <person name="Gill N."/>
            <person name="Kane N.C."/>
            <person name="Bowers J.E."/>
            <person name="Hubner S."/>
            <person name="Bellec A."/>
            <person name="Berard A."/>
            <person name="Berges H."/>
            <person name="Blanchet N."/>
            <person name="Boniface M.C."/>
            <person name="Brunel D."/>
            <person name="Catrice O."/>
            <person name="Chaidir N."/>
            <person name="Claudel C."/>
            <person name="Donnadieu C."/>
            <person name="Faraut T."/>
            <person name="Fievet G."/>
            <person name="Helmstetter N."/>
            <person name="King M."/>
            <person name="Knapp S.J."/>
            <person name="Lai Z."/>
            <person name="Le Paslier M.C."/>
            <person name="Lippi Y."/>
            <person name="Lorenzon L."/>
            <person name="Mandel J.R."/>
            <person name="Marage G."/>
            <person name="Marchand G."/>
            <person name="Marquand E."/>
            <person name="Bret-Mestries E."/>
            <person name="Morien E."/>
            <person name="Nambeesan S."/>
            <person name="Nguyen T."/>
            <person name="Pegot-Espagnet P."/>
            <person name="Pouilly N."/>
            <person name="Raftis F."/>
            <person name="Sallet E."/>
            <person name="Schiex T."/>
            <person name="Thomas J."/>
            <person name="Vandecasteele C."/>
            <person name="Vares D."/>
            <person name="Vear F."/>
            <person name="Vautrin S."/>
            <person name="Crespi M."/>
            <person name="Mangin B."/>
            <person name="Burke J.M."/>
            <person name="Salse J."/>
            <person name="Munos S."/>
            <person name="Vincourt P."/>
            <person name="Rieseberg L.H."/>
            <person name="Langlade N.B."/>
        </authorList>
    </citation>
    <scope>NUCLEOTIDE SEQUENCE</scope>
    <source>
        <tissue evidence="2">Leaves</tissue>
    </source>
</reference>
<proteinExistence type="predicted"/>
<evidence type="ECO:0000313" key="2">
    <source>
        <dbReference type="EMBL" id="KAF5822185.1"/>
    </source>
</evidence>
<keyword evidence="3" id="KW-1185">Reference proteome</keyword>
<organism evidence="2 3">
    <name type="scientific">Helianthus annuus</name>
    <name type="common">Common sunflower</name>
    <dbReference type="NCBI Taxonomy" id="4232"/>
    <lineage>
        <taxon>Eukaryota</taxon>
        <taxon>Viridiplantae</taxon>
        <taxon>Streptophyta</taxon>
        <taxon>Embryophyta</taxon>
        <taxon>Tracheophyta</taxon>
        <taxon>Spermatophyta</taxon>
        <taxon>Magnoliopsida</taxon>
        <taxon>eudicotyledons</taxon>
        <taxon>Gunneridae</taxon>
        <taxon>Pentapetalae</taxon>
        <taxon>asterids</taxon>
        <taxon>campanulids</taxon>
        <taxon>Asterales</taxon>
        <taxon>Asteraceae</taxon>
        <taxon>Asteroideae</taxon>
        <taxon>Heliantheae alliance</taxon>
        <taxon>Heliantheae</taxon>
        <taxon>Helianthus</taxon>
    </lineage>
</organism>
<accession>A0A9K3P3K5</accession>
<evidence type="ECO:0000313" key="3">
    <source>
        <dbReference type="Proteomes" id="UP000215914"/>
    </source>
</evidence>
<gene>
    <name evidence="2" type="ORF">HanXRQr2_Chr01g0023551</name>
</gene>
<feature type="compositionally biased region" description="Basic and acidic residues" evidence="1">
    <location>
        <begin position="10"/>
        <end position="20"/>
    </location>
</feature>
<dbReference type="AlphaFoldDB" id="A0A9K3P3K5"/>
<dbReference type="Gramene" id="mRNA:HanXRQr2_Chr01g0023551">
    <property type="protein sequence ID" value="CDS:HanXRQr2_Chr01g0023551.1"/>
    <property type="gene ID" value="HanXRQr2_Chr01g0023551"/>
</dbReference>
<dbReference type="EMBL" id="MNCJ02000316">
    <property type="protein sequence ID" value="KAF5822185.1"/>
    <property type="molecule type" value="Genomic_DNA"/>
</dbReference>
<protein>
    <submittedName>
        <fullName evidence="2">Uncharacterized protein</fullName>
    </submittedName>
</protein>
<name>A0A9K3P3K5_HELAN</name>
<dbReference type="Proteomes" id="UP000215914">
    <property type="component" value="Unassembled WGS sequence"/>
</dbReference>
<sequence length="50" mass="5671">MSQGRGRGKFRQEKKEENMSRTHAKTSQTIMMATIKQGDTLETKTNLQGT</sequence>
<comment type="caution">
    <text evidence="2">The sequence shown here is derived from an EMBL/GenBank/DDBJ whole genome shotgun (WGS) entry which is preliminary data.</text>
</comment>